<keyword evidence="1" id="KW-1133">Transmembrane helix</keyword>
<dbReference type="Proteomes" id="UP000492821">
    <property type="component" value="Unassembled WGS sequence"/>
</dbReference>
<keyword evidence="1" id="KW-0472">Membrane</keyword>
<keyword evidence="1" id="KW-0812">Transmembrane</keyword>
<accession>A0A7E4VDE8</accession>
<reference evidence="2" key="1">
    <citation type="journal article" date="2013" name="Genetics">
        <title>The draft genome and transcriptome of Panagrellus redivivus are shaped by the harsh demands of a free-living lifestyle.</title>
        <authorList>
            <person name="Srinivasan J."/>
            <person name="Dillman A.R."/>
            <person name="Macchietto M.G."/>
            <person name="Heikkinen L."/>
            <person name="Lakso M."/>
            <person name="Fracchia K.M."/>
            <person name="Antoshechkin I."/>
            <person name="Mortazavi A."/>
            <person name="Wong G."/>
            <person name="Sternberg P.W."/>
        </authorList>
    </citation>
    <scope>NUCLEOTIDE SEQUENCE [LARGE SCALE GENOMIC DNA]</scope>
    <source>
        <strain evidence="2">MT8872</strain>
    </source>
</reference>
<evidence type="ECO:0000313" key="3">
    <source>
        <dbReference type="WBParaSite" id="Pan_g19516.t1"/>
    </source>
</evidence>
<organism evidence="2 3">
    <name type="scientific">Panagrellus redivivus</name>
    <name type="common">Microworm</name>
    <dbReference type="NCBI Taxonomy" id="6233"/>
    <lineage>
        <taxon>Eukaryota</taxon>
        <taxon>Metazoa</taxon>
        <taxon>Ecdysozoa</taxon>
        <taxon>Nematoda</taxon>
        <taxon>Chromadorea</taxon>
        <taxon>Rhabditida</taxon>
        <taxon>Tylenchina</taxon>
        <taxon>Panagrolaimomorpha</taxon>
        <taxon>Panagrolaimoidea</taxon>
        <taxon>Panagrolaimidae</taxon>
        <taxon>Panagrellus</taxon>
    </lineage>
</organism>
<keyword evidence="2" id="KW-1185">Reference proteome</keyword>
<dbReference type="WBParaSite" id="Pan_g19516.t1">
    <property type="protein sequence ID" value="Pan_g19516.t1"/>
    <property type="gene ID" value="Pan_g19516"/>
</dbReference>
<feature type="transmembrane region" description="Helical" evidence="1">
    <location>
        <begin position="94"/>
        <end position="119"/>
    </location>
</feature>
<protein>
    <submittedName>
        <fullName evidence="3">Ig-like domain-containing protein</fullName>
    </submittedName>
</protein>
<dbReference type="SUPFAM" id="SSF48726">
    <property type="entry name" value="Immunoglobulin"/>
    <property type="match status" value="1"/>
</dbReference>
<dbReference type="InterPro" id="IPR013783">
    <property type="entry name" value="Ig-like_fold"/>
</dbReference>
<evidence type="ECO:0000256" key="1">
    <source>
        <dbReference type="SAM" id="Phobius"/>
    </source>
</evidence>
<evidence type="ECO:0000313" key="2">
    <source>
        <dbReference type="Proteomes" id="UP000492821"/>
    </source>
</evidence>
<dbReference type="AlphaFoldDB" id="A0A7E4VDE8"/>
<dbReference type="InterPro" id="IPR036179">
    <property type="entry name" value="Ig-like_dom_sf"/>
</dbReference>
<dbReference type="Gene3D" id="2.60.40.10">
    <property type="entry name" value="Immunoglobulins"/>
    <property type="match status" value="1"/>
</dbReference>
<sequence length="138" mass="15913">MDSFQETVGNSLILDCGHATDIQWRKDFEDISSADLHNVDSSAHPRRYIRAEGQFVIRKLTMNDAGFYSCLSTPRFLQRTFRVYISEINWTAEAIGYIQIGIRYFTGLLMMVLITRVILKTNTTSERQIRRGRASVTK</sequence>
<name>A0A7E4VDE8_PANRE</name>
<proteinExistence type="predicted"/>
<reference evidence="3" key="2">
    <citation type="submission" date="2020-10" db="UniProtKB">
        <authorList>
            <consortium name="WormBaseParasite"/>
        </authorList>
    </citation>
    <scope>IDENTIFICATION</scope>
</reference>